<gene>
    <name evidence="3" type="ORF">SAMN06296058_3619</name>
</gene>
<dbReference type="Proteomes" id="UP000190341">
    <property type="component" value="Unassembled WGS sequence"/>
</dbReference>
<protein>
    <recommendedName>
        <fullName evidence="2">3-keto-alpha-glucoside-1,2-lyase/3-keto-2-hydroxy-glucal hydratase domain-containing protein</fullName>
    </recommendedName>
</protein>
<accession>A0A1T5M1M1</accession>
<sequence length="267" mass="28829">MGDRLMATTYSSLRLTPGNPMIKPVLLTACLLAAAPVLAQTSGEPARDPAKTEVWKPVPAIVATPPNAAPSDAVVLFDGKDLSAWEGEQGGKAPWRIANGAFTVVPGSKGIRTKQSFCDVQLHIEWRTPAETKGFDGQARGNSGIFLQEVYELQVLDSYDNPTYSNGQAASIYKQAIPLVNASRKPGEWQAYDVIWKAPRFSEGGGLLSPARITVLHNGVLVQNDTVVSGKTEYIGAPSYPPHGCAPIFLQDHDATVSYRNVWVREL</sequence>
<dbReference type="EMBL" id="FUZV01000002">
    <property type="protein sequence ID" value="SKC82157.1"/>
    <property type="molecule type" value="Genomic_DNA"/>
</dbReference>
<evidence type="ECO:0000259" key="2">
    <source>
        <dbReference type="Pfam" id="PF06439"/>
    </source>
</evidence>
<dbReference type="Pfam" id="PF06439">
    <property type="entry name" value="3keto-disac_hyd"/>
    <property type="match status" value="1"/>
</dbReference>
<dbReference type="Gene3D" id="2.60.120.560">
    <property type="entry name" value="Exo-inulinase, domain 1"/>
    <property type="match status" value="1"/>
</dbReference>
<name>A0A1T5M1M1_9GAMM</name>
<evidence type="ECO:0000313" key="4">
    <source>
        <dbReference type="Proteomes" id="UP000190341"/>
    </source>
</evidence>
<organism evidence="3 4">
    <name type="scientific">Pseudoxanthomonas indica</name>
    <dbReference type="NCBI Taxonomy" id="428993"/>
    <lineage>
        <taxon>Bacteria</taxon>
        <taxon>Pseudomonadati</taxon>
        <taxon>Pseudomonadota</taxon>
        <taxon>Gammaproteobacteria</taxon>
        <taxon>Lysobacterales</taxon>
        <taxon>Lysobacteraceae</taxon>
        <taxon>Pseudoxanthomonas</taxon>
    </lineage>
</organism>
<proteinExistence type="predicted"/>
<dbReference type="AlphaFoldDB" id="A0A1T5M1M1"/>
<dbReference type="STRING" id="428993.SAMN06296058_3619"/>
<dbReference type="InterPro" id="IPR010496">
    <property type="entry name" value="AL/BT2_dom"/>
</dbReference>
<evidence type="ECO:0000256" key="1">
    <source>
        <dbReference type="SAM" id="SignalP"/>
    </source>
</evidence>
<evidence type="ECO:0000313" key="3">
    <source>
        <dbReference type="EMBL" id="SKC82157.1"/>
    </source>
</evidence>
<feature type="signal peptide" evidence="1">
    <location>
        <begin position="1"/>
        <end position="39"/>
    </location>
</feature>
<keyword evidence="4" id="KW-1185">Reference proteome</keyword>
<keyword evidence="1" id="KW-0732">Signal</keyword>
<feature type="domain" description="3-keto-alpha-glucoside-1,2-lyase/3-keto-2-hydroxy-glucal hydratase" evidence="2">
    <location>
        <begin position="73"/>
        <end position="265"/>
    </location>
</feature>
<feature type="chain" id="PRO_5013069587" description="3-keto-alpha-glucoside-1,2-lyase/3-keto-2-hydroxy-glucal hydratase domain-containing protein" evidence="1">
    <location>
        <begin position="40"/>
        <end position="267"/>
    </location>
</feature>
<reference evidence="3 4" key="1">
    <citation type="submission" date="2017-02" db="EMBL/GenBank/DDBJ databases">
        <authorList>
            <person name="Peterson S.W."/>
        </authorList>
    </citation>
    <scope>NUCLEOTIDE SEQUENCE [LARGE SCALE GENOMIC DNA]</scope>
    <source>
        <strain evidence="3 4">P15</strain>
    </source>
</reference>
<dbReference type="GO" id="GO:0016787">
    <property type="term" value="F:hydrolase activity"/>
    <property type="evidence" value="ECO:0007669"/>
    <property type="project" value="InterPro"/>
</dbReference>